<reference evidence="15 16" key="1">
    <citation type="submission" date="2022-04" db="EMBL/GenBank/DDBJ databases">
        <authorList>
            <person name="Grouzdev D.S."/>
            <person name="Pantiukh K.S."/>
            <person name="Krutkina M.S."/>
        </authorList>
    </citation>
    <scope>NUCLEOTIDE SEQUENCE [LARGE SCALE GENOMIC DNA]</scope>
    <source>
        <strain evidence="15 16">Jip08</strain>
    </source>
</reference>
<dbReference type="Gene3D" id="3.40.50.10190">
    <property type="entry name" value="BRCT domain"/>
    <property type="match status" value="1"/>
</dbReference>
<keyword evidence="8 12" id="KW-0520">NAD</keyword>
<dbReference type="Proteomes" id="UP001202867">
    <property type="component" value="Unassembled WGS sequence"/>
</dbReference>
<accession>A0ABT0DL85</accession>
<dbReference type="NCBIfam" id="NF005932">
    <property type="entry name" value="PRK07956.1"/>
    <property type="match status" value="1"/>
</dbReference>
<keyword evidence="3 12" id="KW-0235">DNA replication</keyword>
<dbReference type="InterPro" id="IPR033136">
    <property type="entry name" value="DNA_ligase_CS"/>
</dbReference>
<feature type="active site" description="N6-AMP-lysine intermediate" evidence="12">
    <location>
        <position position="138"/>
    </location>
</feature>
<dbReference type="PROSITE" id="PS01056">
    <property type="entry name" value="DNA_LIGASE_N2"/>
    <property type="match status" value="1"/>
</dbReference>
<dbReference type="InterPro" id="IPR001357">
    <property type="entry name" value="BRCT_dom"/>
</dbReference>
<evidence type="ECO:0000256" key="7">
    <source>
        <dbReference type="ARBA" id="ARBA00022842"/>
    </source>
</evidence>
<dbReference type="SMART" id="SM00292">
    <property type="entry name" value="BRCT"/>
    <property type="match status" value="1"/>
</dbReference>
<evidence type="ECO:0000259" key="14">
    <source>
        <dbReference type="PROSITE" id="PS50172"/>
    </source>
</evidence>
<dbReference type="InterPro" id="IPR018239">
    <property type="entry name" value="DNA_ligase_AS"/>
</dbReference>
<dbReference type="EMBL" id="JALKCG010000002">
    <property type="protein sequence ID" value="MCK0208041.1"/>
    <property type="molecule type" value="Genomic_DNA"/>
</dbReference>
<feature type="binding site" evidence="12">
    <location>
        <position position="136"/>
    </location>
    <ligand>
        <name>NAD(+)</name>
        <dbReference type="ChEBI" id="CHEBI:57540"/>
    </ligand>
</feature>
<keyword evidence="16" id="KW-1185">Reference proteome</keyword>
<comment type="similarity">
    <text evidence="12">Belongs to the NAD-dependent DNA ligase family. LigA subfamily.</text>
</comment>
<dbReference type="Pfam" id="PF00533">
    <property type="entry name" value="BRCT"/>
    <property type="match status" value="1"/>
</dbReference>
<feature type="binding site" evidence="12">
    <location>
        <position position="338"/>
    </location>
    <ligand>
        <name>NAD(+)</name>
        <dbReference type="ChEBI" id="CHEBI:57540"/>
    </ligand>
</feature>
<dbReference type="HAMAP" id="MF_01588">
    <property type="entry name" value="DNA_ligase_A"/>
    <property type="match status" value="1"/>
</dbReference>
<feature type="binding site" evidence="12">
    <location>
        <position position="196"/>
    </location>
    <ligand>
        <name>NAD(+)</name>
        <dbReference type="ChEBI" id="CHEBI:57540"/>
    </ligand>
</feature>
<evidence type="ECO:0000256" key="5">
    <source>
        <dbReference type="ARBA" id="ARBA00022763"/>
    </source>
</evidence>
<dbReference type="InterPro" id="IPR036420">
    <property type="entry name" value="BRCT_dom_sf"/>
</dbReference>
<evidence type="ECO:0000313" key="16">
    <source>
        <dbReference type="Proteomes" id="UP001202867"/>
    </source>
</evidence>
<evidence type="ECO:0000256" key="10">
    <source>
        <dbReference type="ARBA" id="ARBA00023211"/>
    </source>
</evidence>
<dbReference type="NCBIfam" id="TIGR00575">
    <property type="entry name" value="dnlj"/>
    <property type="match status" value="1"/>
</dbReference>
<evidence type="ECO:0000256" key="8">
    <source>
        <dbReference type="ARBA" id="ARBA00023027"/>
    </source>
</evidence>
<dbReference type="EC" id="6.5.1.2" evidence="12 13"/>
<feature type="binding site" evidence="12">
    <location>
        <position position="451"/>
    </location>
    <ligand>
        <name>Zn(2+)</name>
        <dbReference type="ChEBI" id="CHEBI:29105"/>
    </ligand>
</feature>
<dbReference type="SMART" id="SM00532">
    <property type="entry name" value="LIGANc"/>
    <property type="match status" value="1"/>
</dbReference>
<dbReference type="InterPro" id="IPR013840">
    <property type="entry name" value="DNAligase_N"/>
</dbReference>
<comment type="caution">
    <text evidence="12">Lacks conserved residue(s) required for the propagation of feature annotation.</text>
</comment>
<comment type="function">
    <text evidence="1 12">DNA ligase that catalyzes the formation of phosphodiester linkages between 5'-phosphoryl and 3'-hydroxyl groups in double-stranded DNA using NAD as a coenzyme and as the energy source for the reaction. It is essential for DNA replication and repair of damaged DNA.</text>
</comment>
<evidence type="ECO:0000256" key="9">
    <source>
        <dbReference type="ARBA" id="ARBA00023204"/>
    </source>
</evidence>
<evidence type="ECO:0000256" key="1">
    <source>
        <dbReference type="ARBA" id="ARBA00004067"/>
    </source>
</evidence>
<evidence type="ECO:0000313" key="15">
    <source>
        <dbReference type="EMBL" id="MCK0208041.1"/>
    </source>
</evidence>
<evidence type="ECO:0000256" key="11">
    <source>
        <dbReference type="ARBA" id="ARBA00034005"/>
    </source>
</evidence>
<dbReference type="InterPro" id="IPR013839">
    <property type="entry name" value="DNAligase_adenylation"/>
</dbReference>
<dbReference type="Pfam" id="PF03119">
    <property type="entry name" value="DNA_ligase_ZBD"/>
    <property type="match status" value="1"/>
</dbReference>
<dbReference type="RefSeq" id="WP_247200031.1">
    <property type="nucleotide sequence ID" value="NZ_JALKCG010000002.1"/>
</dbReference>
<name>A0ABT0DL85_9HYPH</name>
<dbReference type="CDD" id="cd17748">
    <property type="entry name" value="BRCT_DNA_ligase_like"/>
    <property type="match status" value="1"/>
</dbReference>
<dbReference type="Pfam" id="PF12826">
    <property type="entry name" value="HHH_2"/>
    <property type="match status" value="1"/>
</dbReference>
<gene>
    <name evidence="12 15" type="primary">ligA</name>
    <name evidence="15" type="ORF">MWN33_08360</name>
</gene>
<keyword evidence="2 12" id="KW-0436">Ligase</keyword>
<proteinExistence type="inferred from homology"/>
<dbReference type="InterPro" id="IPR041663">
    <property type="entry name" value="DisA/LigA_HHH"/>
</dbReference>
<dbReference type="InterPro" id="IPR010994">
    <property type="entry name" value="RuvA_2-like"/>
</dbReference>
<dbReference type="SUPFAM" id="SSF56091">
    <property type="entry name" value="DNA ligase/mRNA capping enzyme, catalytic domain"/>
    <property type="match status" value="1"/>
</dbReference>
<feature type="binding site" evidence="12">
    <location>
        <begin position="53"/>
        <end position="57"/>
    </location>
    <ligand>
        <name>NAD(+)</name>
        <dbReference type="ChEBI" id="CHEBI:57540"/>
    </ligand>
</feature>
<dbReference type="Gene3D" id="1.10.287.610">
    <property type="entry name" value="Helix hairpin bin"/>
    <property type="match status" value="1"/>
</dbReference>
<dbReference type="Gene3D" id="1.10.150.20">
    <property type="entry name" value="5' to 3' exonuclease, C-terminal subdomain"/>
    <property type="match status" value="2"/>
</dbReference>
<evidence type="ECO:0000256" key="2">
    <source>
        <dbReference type="ARBA" id="ARBA00022598"/>
    </source>
</evidence>
<dbReference type="CDD" id="cd00114">
    <property type="entry name" value="LIGANc"/>
    <property type="match status" value="1"/>
</dbReference>
<protein>
    <recommendedName>
        <fullName evidence="12 13">DNA ligase</fullName>
        <ecNumber evidence="12 13">6.5.1.2</ecNumber>
    </recommendedName>
    <alternativeName>
        <fullName evidence="12">Polydeoxyribonucleotide synthase [NAD(+)]</fullName>
    </alternativeName>
</protein>
<dbReference type="Pfam" id="PF01653">
    <property type="entry name" value="DNA_ligase_aden"/>
    <property type="match status" value="1"/>
</dbReference>
<feature type="binding site" evidence="12">
    <location>
        <position position="159"/>
    </location>
    <ligand>
        <name>NAD(+)</name>
        <dbReference type="ChEBI" id="CHEBI:57540"/>
    </ligand>
</feature>
<dbReference type="GO" id="GO:0003911">
    <property type="term" value="F:DNA ligase (NAD+) activity"/>
    <property type="evidence" value="ECO:0007669"/>
    <property type="project" value="UniProtKB-EC"/>
</dbReference>
<dbReference type="InterPro" id="IPR004150">
    <property type="entry name" value="NAD_DNA_ligase_OB"/>
</dbReference>
<keyword evidence="5 12" id="KW-0227">DNA damage</keyword>
<evidence type="ECO:0000256" key="3">
    <source>
        <dbReference type="ARBA" id="ARBA00022705"/>
    </source>
</evidence>
<organism evidence="15 16">
    <name type="scientific">Ancylobacter koreensis</name>
    <dbReference type="NCBI Taxonomy" id="266121"/>
    <lineage>
        <taxon>Bacteria</taxon>
        <taxon>Pseudomonadati</taxon>
        <taxon>Pseudomonadota</taxon>
        <taxon>Alphaproteobacteria</taxon>
        <taxon>Hyphomicrobiales</taxon>
        <taxon>Xanthobacteraceae</taxon>
        <taxon>Ancylobacter</taxon>
    </lineage>
</organism>
<sequence>MTNDAKSPASGPQAPAVETLTADAAATEHAKLGEEIAKADRLYYQNDAPTLTDAEYDGLRRRYEAIEAQFPELKGIDSLSEKVGAAPSAKFAKVRHAVPMLSLGNAFDDEEVEEFVARVRRFLGLPADAEIAFTAEPKIDGLSCNLRYENGVFKQAATRGDGFEGEDVTNNVRTIGEIPARLAGKDVPDVFEVRGEVYMGHADFAAINERQQAAGKPLFANPRNAAAGSLRQLDPSITASRPLRFFAYAWGEVSEDALPADTQFGVIEAFARWGLPTNPLTVVCRSAAELLAHYRMIGERRSTLGYDIDGVVYKVNALVQQAELGFVSRSPRWAIAHKFPAQRAVTELLGIEIQVGRTGALTPVARLAPITVGGVVVSNASLHNEDYIAGLGSDGQPIRGTFEEKPVDIRIGDFVTIQRAGDVIPQVVDVVLERRPAGAVPFAFPHLCPACGSHAVREEGESVRRCTGGLICPAQAVERIRHFVSRNAFDIEGLGDENVQMLFEADLLRTPADIFRLHARGDEVRRAFLVHREERARQREIETGQARKKVLTEEERQFLGVDKLFASIDERREVALARFIFALGIRHVGETTSKALARTYRSVEALVASLEAAAPGRPGEAWTRLESVPRIGRISLTALADAVSEIDRSLDGEEAVRSLFRAAHLNAAQRTEMRSFFMGAAELIEAVESAAREAPSEAFEALAAVPDVGPVAAASLCEFYAEAHNRALLDELLAEVRVAPAEQPAAAASGAVAGKTVVFTGALEKMTREDAKAMAERLGAKVAGSVSKKTDYVVAGADAGSKLAKARELGVTVLSEDEWLALVGG</sequence>
<dbReference type="PANTHER" id="PTHR23389">
    <property type="entry name" value="CHROMOSOME TRANSMISSION FIDELITY FACTOR 18"/>
    <property type="match status" value="1"/>
</dbReference>
<comment type="caution">
    <text evidence="15">The sequence shown here is derived from an EMBL/GenBank/DDBJ whole genome shotgun (WGS) entry which is preliminary data.</text>
</comment>
<dbReference type="Pfam" id="PF03120">
    <property type="entry name" value="OB_DNA_ligase"/>
    <property type="match status" value="1"/>
</dbReference>
<evidence type="ECO:0000256" key="4">
    <source>
        <dbReference type="ARBA" id="ARBA00022723"/>
    </source>
</evidence>
<keyword evidence="9 12" id="KW-0234">DNA repair</keyword>
<dbReference type="Gene3D" id="6.20.10.30">
    <property type="match status" value="1"/>
</dbReference>
<keyword evidence="4 12" id="KW-0479">Metal-binding</keyword>
<keyword evidence="6 12" id="KW-0862">Zinc</keyword>
<evidence type="ECO:0000256" key="6">
    <source>
        <dbReference type="ARBA" id="ARBA00022833"/>
    </source>
</evidence>
<keyword evidence="10 12" id="KW-0464">Manganese</keyword>
<dbReference type="SUPFAM" id="SSF47781">
    <property type="entry name" value="RuvA domain 2-like"/>
    <property type="match status" value="1"/>
</dbReference>
<dbReference type="InterPro" id="IPR004149">
    <property type="entry name" value="Znf_DNAligase_C4"/>
</dbReference>
<evidence type="ECO:0000256" key="12">
    <source>
        <dbReference type="HAMAP-Rule" id="MF_01588"/>
    </source>
</evidence>
<dbReference type="PROSITE" id="PS01055">
    <property type="entry name" value="DNA_LIGASE_N1"/>
    <property type="match status" value="1"/>
</dbReference>
<dbReference type="PROSITE" id="PS50172">
    <property type="entry name" value="BRCT"/>
    <property type="match status" value="1"/>
</dbReference>
<dbReference type="InterPro" id="IPR012340">
    <property type="entry name" value="NA-bd_OB-fold"/>
</dbReference>
<reference evidence="16" key="2">
    <citation type="submission" date="2023-07" db="EMBL/GenBank/DDBJ databases">
        <title>Ancylobacter moscoviensis sp. nov., facultatively methylotrophic bacteria from activated sludge and the reclassification of Starkeya novella (Starkey 1934) Kelly et al. 2000 as Ancylobacter novellus comb. nov., Starkeya koreensis Im et al. 2006 as Ancylobacter koreensis comb.nov., Angulomicrobium tetraedrale Vasil'eva et al. 1986 as Ancylobacter tetraedralis comb. nov., Angulomicrobium amanitiforme Fritz et al. 2004 as Ancylobacter amanitiformis comb. nov. and Methylorhabdus multivorans Doronina et al. 1996 as Ancylobacter multivorans comb. nov. and emended description of the genus Ancylobacter.</title>
        <authorList>
            <person name="Doronina N."/>
            <person name="Chemodurova A."/>
            <person name="Grouzdev D."/>
            <person name="Koziaeva V."/>
            <person name="Shi W."/>
            <person name="Wu L."/>
            <person name="Kaparullina E."/>
        </authorList>
    </citation>
    <scope>NUCLEOTIDE SEQUENCE [LARGE SCALE GENOMIC DNA]</scope>
    <source>
        <strain evidence="16">Jip08</strain>
    </source>
</reference>
<dbReference type="PIRSF" id="PIRSF001604">
    <property type="entry name" value="LigA"/>
    <property type="match status" value="1"/>
</dbReference>
<dbReference type="PANTHER" id="PTHR23389:SF9">
    <property type="entry name" value="DNA LIGASE"/>
    <property type="match status" value="1"/>
</dbReference>
<comment type="catalytic activity">
    <reaction evidence="11 12 13">
        <text>NAD(+) + (deoxyribonucleotide)n-3'-hydroxyl + 5'-phospho-(deoxyribonucleotide)m = (deoxyribonucleotide)n+m + AMP + beta-nicotinamide D-nucleotide.</text>
        <dbReference type="EC" id="6.5.1.2"/>
    </reaction>
</comment>
<keyword evidence="7 12" id="KW-0460">Magnesium</keyword>
<feature type="binding site" evidence="12">
    <location>
        <position position="314"/>
    </location>
    <ligand>
        <name>NAD(+)</name>
        <dbReference type="ChEBI" id="CHEBI:57540"/>
    </ligand>
</feature>
<dbReference type="Gene3D" id="3.30.470.30">
    <property type="entry name" value="DNA ligase/mRNA capping enzyme"/>
    <property type="match status" value="1"/>
</dbReference>
<dbReference type="Gene3D" id="2.40.50.140">
    <property type="entry name" value="Nucleic acid-binding proteins"/>
    <property type="match status" value="1"/>
</dbReference>
<feature type="binding site" evidence="12">
    <location>
        <begin position="102"/>
        <end position="103"/>
    </location>
    <ligand>
        <name>NAD(+)</name>
        <dbReference type="ChEBI" id="CHEBI:57540"/>
    </ligand>
</feature>
<feature type="binding site" evidence="12">
    <location>
        <position position="448"/>
    </location>
    <ligand>
        <name>Zn(2+)</name>
        <dbReference type="ChEBI" id="CHEBI:29105"/>
    </ligand>
</feature>
<feature type="domain" description="BRCT" evidence="14">
    <location>
        <begin position="747"/>
        <end position="820"/>
    </location>
</feature>
<feature type="binding site" evidence="12">
    <location>
        <position position="472"/>
    </location>
    <ligand>
        <name>Zn(2+)</name>
        <dbReference type="ChEBI" id="CHEBI:29105"/>
    </ligand>
</feature>
<dbReference type="SUPFAM" id="SSF52113">
    <property type="entry name" value="BRCT domain"/>
    <property type="match status" value="1"/>
</dbReference>
<dbReference type="InterPro" id="IPR001679">
    <property type="entry name" value="DNA_ligase"/>
</dbReference>
<comment type="cofactor">
    <cofactor evidence="12">
        <name>Mg(2+)</name>
        <dbReference type="ChEBI" id="CHEBI:18420"/>
    </cofactor>
    <cofactor evidence="12">
        <name>Mn(2+)</name>
        <dbReference type="ChEBI" id="CHEBI:29035"/>
    </cofactor>
</comment>
<dbReference type="SUPFAM" id="SSF50249">
    <property type="entry name" value="Nucleic acid-binding proteins"/>
    <property type="match status" value="1"/>
</dbReference>
<evidence type="ECO:0000256" key="13">
    <source>
        <dbReference type="RuleBase" id="RU000618"/>
    </source>
</evidence>